<protein>
    <submittedName>
        <fullName evidence="1">Uncharacterized protein</fullName>
    </submittedName>
</protein>
<dbReference type="Proteomes" id="UP000054988">
    <property type="component" value="Unassembled WGS sequence"/>
</dbReference>
<organism evidence="1 2">
    <name type="scientific">Moniliophthora roreri</name>
    <name type="common">Frosty pod rot fungus</name>
    <name type="synonym">Monilia roreri</name>
    <dbReference type="NCBI Taxonomy" id="221103"/>
    <lineage>
        <taxon>Eukaryota</taxon>
        <taxon>Fungi</taxon>
        <taxon>Dikarya</taxon>
        <taxon>Basidiomycota</taxon>
        <taxon>Agaricomycotina</taxon>
        <taxon>Agaricomycetes</taxon>
        <taxon>Agaricomycetidae</taxon>
        <taxon>Agaricales</taxon>
        <taxon>Marasmiineae</taxon>
        <taxon>Marasmiaceae</taxon>
        <taxon>Moniliophthora</taxon>
    </lineage>
</organism>
<dbReference type="AlphaFoldDB" id="A0A0W0FSP7"/>
<proteinExistence type="predicted"/>
<dbReference type="EMBL" id="LATX01001689">
    <property type="protein sequence ID" value="KTB39333.1"/>
    <property type="molecule type" value="Genomic_DNA"/>
</dbReference>
<sequence length="83" mass="9019">MLSLWALFPAELDANGLSHDSAFNAVNDPLIKASGSLKGISDMLGKDGYHELCNEPDGVKEKLTEVLGWIEEHVLQGPERAKT</sequence>
<evidence type="ECO:0000313" key="1">
    <source>
        <dbReference type="EMBL" id="KTB39333.1"/>
    </source>
</evidence>
<gene>
    <name evidence="1" type="ORF">WG66_8133</name>
</gene>
<evidence type="ECO:0000313" key="2">
    <source>
        <dbReference type="Proteomes" id="UP000054988"/>
    </source>
</evidence>
<reference evidence="1 2" key="1">
    <citation type="submission" date="2015-12" db="EMBL/GenBank/DDBJ databases">
        <title>Draft genome sequence of Moniliophthora roreri, the causal agent of frosty pod rot of cacao.</title>
        <authorList>
            <person name="Aime M.C."/>
            <person name="Diaz-Valderrama J.R."/>
            <person name="Kijpornyongpan T."/>
            <person name="Phillips-Mora W."/>
        </authorList>
    </citation>
    <scope>NUCLEOTIDE SEQUENCE [LARGE SCALE GENOMIC DNA]</scope>
    <source>
        <strain evidence="1 2">MCA 2952</strain>
    </source>
</reference>
<comment type="caution">
    <text evidence="1">The sequence shown here is derived from an EMBL/GenBank/DDBJ whole genome shotgun (WGS) entry which is preliminary data.</text>
</comment>
<accession>A0A0W0FSP7</accession>
<name>A0A0W0FSP7_MONRR</name>